<dbReference type="Gene3D" id="1.10.1660.10">
    <property type="match status" value="1"/>
</dbReference>
<dbReference type="Proteomes" id="UP001596186">
    <property type="component" value="Unassembled WGS sequence"/>
</dbReference>
<dbReference type="InterPro" id="IPR000551">
    <property type="entry name" value="MerR-type_HTH_dom"/>
</dbReference>
<dbReference type="PRINTS" id="PR00040">
    <property type="entry name" value="HTHMERR"/>
</dbReference>
<dbReference type="InterPro" id="IPR009061">
    <property type="entry name" value="DNA-bd_dom_put_sf"/>
</dbReference>
<protein>
    <submittedName>
        <fullName evidence="5">MerR family transcriptional regulator</fullName>
    </submittedName>
</protein>
<comment type="caution">
    <text evidence="5">The sequence shown here is derived from an EMBL/GenBank/DDBJ whole genome shotgun (WGS) entry which is preliminary data.</text>
</comment>
<dbReference type="EMBL" id="JBHSSN010000015">
    <property type="protein sequence ID" value="MFC6323753.1"/>
    <property type="molecule type" value="Genomic_DNA"/>
</dbReference>
<reference evidence="6" key="1">
    <citation type="journal article" date="2019" name="Int. J. Syst. Evol. Microbiol.">
        <title>The Global Catalogue of Microorganisms (GCM) 10K type strain sequencing project: providing services to taxonomists for standard genome sequencing and annotation.</title>
        <authorList>
            <consortium name="The Broad Institute Genomics Platform"/>
            <consortium name="The Broad Institute Genome Sequencing Center for Infectious Disease"/>
            <person name="Wu L."/>
            <person name="Ma J."/>
        </authorList>
    </citation>
    <scope>NUCLEOTIDE SEQUENCE [LARGE SCALE GENOMIC DNA]</scope>
    <source>
        <strain evidence="6">CCM 8895</strain>
    </source>
</reference>
<evidence type="ECO:0000259" key="4">
    <source>
        <dbReference type="PROSITE" id="PS50937"/>
    </source>
</evidence>
<organism evidence="5 6">
    <name type="scientific">Companilactobacillus baiquanensis</name>
    <dbReference type="NCBI Taxonomy" id="2486005"/>
    <lineage>
        <taxon>Bacteria</taxon>
        <taxon>Bacillati</taxon>
        <taxon>Bacillota</taxon>
        <taxon>Bacilli</taxon>
        <taxon>Lactobacillales</taxon>
        <taxon>Lactobacillaceae</taxon>
        <taxon>Companilactobacillus</taxon>
    </lineage>
</organism>
<dbReference type="PANTHER" id="PTHR30204:SF96">
    <property type="entry name" value="CHROMOSOME-ANCHORING PROTEIN RACA"/>
    <property type="match status" value="1"/>
</dbReference>
<dbReference type="SUPFAM" id="SSF46955">
    <property type="entry name" value="Putative DNA-binding domain"/>
    <property type="match status" value="1"/>
</dbReference>
<evidence type="ECO:0000256" key="2">
    <source>
        <dbReference type="SAM" id="Coils"/>
    </source>
</evidence>
<keyword evidence="3" id="KW-0472">Membrane</keyword>
<dbReference type="RefSeq" id="WP_225425184.1">
    <property type="nucleotide sequence ID" value="NZ_JBHSSN010000015.1"/>
</dbReference>
<feature type="transmembrane region" description="Helical" evidence="3">
    <location>
        <begin position="167"/>
        <end position="187"/>
    </location>
</feature>
<evidence type="ECO:0000256" key="3">
    <source>
        <dbReference type="SAM" id="Phobius"/>
    </source>
</evidence>
<feature type="transmembrane region" description="Helical" evidence="3">
    <location>
        <begin position="141"/>
        <end position="161"/>
    </location>
</feature>
<keyword evidence="6" id="KW-1185">Reference proteome</keyword>
<keyword evidence="1" id="KW-0238">DNA-binding</keyword>
<proteinExistence type="predicted"/>
<name>A0ABW1UWG6_9LACO</name>
<accession>A0ABW1UWG6</accession>
<dbReference type="InterPro" id="IPR047057">
    <property type="entry name" value="MerR_fam"/>
</dbReference>
<keyword evidence="3" id="KW-0812">Transmembrane</keyword>
<dbReference type="PANTHER" id="PTHR30204">
    <property type="entry name" value="REDOX-CYCLING DRUG-SENSING TRANSCRIPTIONAL ACTIVATOR SOXR"/>
    <property type="match status" value="1"/>
</dbReference>
<dbReference type="PROSITE" id="PS50937">
    <property type="entry name" value="HTH_MERR_2"/>
    <property type="match status" value="1"/>
</dbReference>
<dbReference type="SMART" id="SM00422">
    <property type="entry name" value="HTH_MERR"/>
    <property type="match status" value="1"/>
</dbReference>
<keyword evidence="3" id="KW-1133">Transmembrane helix</keyword>
<keyword evidence="2" id="KW-0175">Coiled coil</keyword>
<evidence type="ECO:0000313" key="6">
    <source>
        <dbReference type="Proteomes" id="UP001596186"/>
    </source>
</evidence>
<feature type="coiled-coil region" evidence="2">
    <location>
        <begin position="79"/>
        <end position="106"/>
    </location>
</feature>
<sequence length="242" mass="27475">MSYTTGELARLGNVSVKTIQYYDKKNLLKPVSRTEGGRRLYDEHNLKRLKLILLLKSMGLTLDSIHQILSKSNSSKILTLLLDEQAKKLKNELNEAEIQIKIIENVKKSLPSLNNFPINSIDDIDYIMDNKKSLRKLHFKIIGGGLVMDIIEVATLVTSIITGNWIWFGSGILLALVVAAILTKIYFQNTRYICPNCNTEFKPDFKQAFFAKHTLKTRKLTCPNCGKKDFCVEVYNAKTTSD</sequence>
<feature type="domain" description="HTH merR-type" evidence="4">
    <location>
        <begin position="1"/>
        <end position="71"/>
    </location>
</feature>
<gene>
    <name evidence="5" type="ORF">ACFP1F_08385</name>
</gene>
<dbReference type="Pfam" id="PF13411">
    <property type="entry name" value="MerR_1"/>
    <property type="match status" value="1"/>
</dbReference>
<evidence type="ECO:0000256" key="1">
    <source>
        <dbReference type="ARBA" id="ARBA00023125"/>
    </source>
</evidence>
<evidence type="ECO:0000313" key="5">
    <source>
        <dbReference type="EMBL" id="MFC6323753.1"/>
    </source>
</evidence>